<sequence length="130" mass="14894">MPMNSTEFPLVWMSFAHEPGHDTQKDFDEFAANLQRGEPFVLLSETPPGDDHEHSPEEKKRTTLWMKKHKAQLRSMVLALIMVEPSAAKRLGFKAFAGLFAKVWGYPLLFAASREQAIEMAHELLRKTNR</sequence>
<comment type="caution">
    <text evidence="1">The sequence shown here is derived from an EMBL/GenBank/DDBJ whole genome shotgun (WGS) entry which is preliminary data.</text>
</comment>
<protein>
    <submittedName>
        <fullName evidence="1">Uncharacterized protein</fullName>
    </submittedName>
</protein>
<dbReference type="EMBL" id="AHOT01000023">
    <property type="protein sequence ID" value="EIM14830.1"/>
    <property type="molecule type" value="Genomic_DNA"/>
</dbReference>
<dbReference type="AlphaFoldDB" id="A0AB33WP93"/>
<evidence type="ECO:0000313" key="2">
    <source>
        <dbReference type="Proteomes" id="UP000003790"/>
    </source>
</evidence>
<accession>A0AB33WP93</accession>
<proteinExistence type="predicted"/>
<dbReference type="Proteomes" id="UP000003790">
    <property type="component" value="Chromosome"/>
</dbReference>
<gene>
    <name evidence="1" type="ORF">PchlO6_3557</name>
</gene>
<name>A0AB33WP93_9PSED</name>
<organism evidence="1 2">
    <name type="scientific">Pseudomonas chlororaphis O6</name>
    <dbReference type="NCBI Taxonomy" id="1037915"/>
    <lineage>
        <taxon>Bacteria</taxon>
        <taxon>Pseudomonadati</taxon>
        <taxon>Pseudomonadota</taxon>
        <taxon>Gammaproteobacteria</taxon>
        <taxon>Pseudomonadales</taxon>
        <taxon>Pseudomonadaceae</taxon>
        <taxon>Pseudomonas</taxon>
    </lineage>
</organism>
<evidence type="ECO:0000313" key="1">
    <source>
        <dbReference type="EMBL" id="EIM14830.1"/>
    </source>
</evidence>
<reference evidence="1 2" key="1">
    <citation type="journal article" date="2012" name="PLoS Genet.">
        <title>Comparative Genomics of Plant-Associated Pseudomonas spp.: Insights into Diversity and Inheritance of Traits Involved in Multitrophic Interactions.</title>
        <authorList>
            <person name="Loper J.E."/>
            <person name="Hassan K.A."/>
            <person name="Mavrodi D.V."/>
            <person name="Davis E.W.II."/>
            <person name="Lim C.K."/>
            <person name="Shaffer B.T."/>
            <person name="Elbourne L.D."/>
            <person name="Stockwell V.O."/>
            <person name="Hartney S.L."/>
            <person name="Breakwell K."/>
            <person name="Henkels M.D."/>
            <person name="Tetu S.G."/>
            <person name="Rangel L.I."/>
            <person name="Kidarsa T.A."/>
            <person name="Wilson N.L."/>
            <person name="van de Mortel J.E."/>
            <person name="Song C."/>
            <person name="Blumhagen R."/>
            <person name="Radune D."/>
            <person name="Hostetler J.B."/>
            <person name="Brinkac L.M."/>
            <person name="Durkin A.S."/>
            <person name="Kluepfel D.A."/>
            <person name="Wechter W.P."/>
            <person name="Anderson A.J."/>
            <person name="Kim Y.C."/>
            <person name="Pierson L.S.III."/>
            <person name="Pierson E.A."/>
            <person name="Lindow S.E."/>
            <person name="Kobayashi D.Y."/>
            <person name="Raaijmakers J.M."/>
            <person name="Weller D.M."/>
            <person name="Thomashow L.S."/>
            <person name="Allen A.E."/>
            <person name="Paulsen I.T."/>
        </authorList>
    </citation>
    <scope>NUCLEOTIDE SEQUENCE [LARGE SCALE GENOMIC DNA]</scope>
    <source>
        <strain evidence="1 2">O6</strain>
    </source>
</reference>